<sequence>MGASSATSTHEQIAASSSLAGHTLTPYPGYTSTSKRKRNTDEKTNGPTPSGKRTRRQRSNNPMASTETNEVTDLTGSSSVVRPCKKTKSTTTKQSSGEGTPERRARVFRKRPPKAFLDRLSRATTQRMFVLGHTVTGAKDVPEMSFDIAGTTGNIYKVVIGKEPTCSCPDAKKGNQCKHICYVLVNVLKAPQHLQYQLAFLSIELREIYAGSPLSREPTKADDDNGGKRKAIEGDCPICFIEFEPDKEEIVWCRAACGNNIHKACFQQWAVTQRSQGVRCVYCRSPWQADTSDLNLEQLRTQGQMTRDGYINVASQLGLSGQRGTRLSLLFNISSFLGLPTIVSLWFA</sequence>
<dbReference type="SUPFAM" id="SSF57850">
    <property type="entry name" value="RING/U-box"/>
    <property type="match status" value="1"/>
</dbReference>
<dbReference type="PROSITE" id="PS50089">
    <property type="entry name" value="ZF_RING_2"/>
    <property type="match status" value="1"/>
</dbReference>
<evidence type="ECO:0000313" key="6">
    <source>
        <dbReference type="Proteomes" id="UP000326565"/>
    </source>
</evidence>
<name>A0A5N5X685_9EURO</name>
<evidence type="ECO:0008006" key="7">
    <source>
        <dbReference type="Google" id="ProtNLM"/>
    </source>
</evidence>
<dbReference type="Pfam" id="PF04434">
    <property type="entry name" value="SWIM"/>
    <property type="match status" value="1"/>
</dbReference>
<dbReference type="InterPro" id="IPR013083">
    <property type="entry name" value="Znf_RING/FYVE/PHD"/>
</dbReference>
<dbReference type="PANTHER" id="PTHR21540:SF0">
    <property type="entry name" value="PHD FAMILY PROTEIN"/>
    <property type="match status" value="1"/>
</dbReference>
<keyword evidence="1" id="KW-0863">Zinc-finger</keyword>
<reference evidence="5 6" key="1">
    <citation type="submission" date="2019-04" db="EMBL/GenBank/DDBJ databases">
        <title>Friends and foes A comparative genomics study of 23 Aspergillus species from section Flavi.</title>
        <authorList>
            <consortium name="DOE Joint Genome Institute"/>
            <person name="Kjaerbolling I."/>
            <person name="Vesth T."/>
            <person name="Frisvad J.C."/>
            <person name="Nybo J.L."/>
            <person name="Theobald S."/>
            <person name="Kildgaard S."/>
            <person name="Isbrandt T."/>
            <person name="Kuo A."/>
            <person name="Sato A."/>
            <person name="Lyhne E.K."/>
            <person name="Kogle M.E."/>
            <person name="Wiebenga A."/>
            <person name="Kun R.S."/>
            <person name="Lubbers R.J."/>
            <person name="Makela M.R."/>
            <person name="Barry K."/>
            <person name="Chovatia M."/>
            <person name="Clum A."/>
            <person name="Daum C."/>
            <person name="Haridas S."/>
            <person name="He G."/>
            <person name="LaButti K."/>
            <person name="Lipzen A."/>
            <person name="Mondo S."/>
            <person name="Riley R."/>
            <person name="Salamov A."/>
            <person name="Simmons B.A."/>
            <person name="Magnuson J.K."/>
            <person name="Henrissat B."/>
            <person name="Mortensen U.H."/>
            <person name="Larsen T.O."/>
            <person name="Devries R.P."/>
            <person name="Grigoriev I.V."/>
            <person name="Machida M."/>
            <person name="Baker S.E."/>
            <person name="Andersen M.R."/>
        </authorList>
    </citation>
    <scope>NUCLEOTIDE SEQUENCE [LARGE SCALE GENOMIC DNA]</scope>
    <source>
        <strain evidence="5 6">CBS 151.66</strain>
    </source>
</reference>
<evidence type="ECO:0000313" key="5">
    <source>
        <dbReference type="EMBL" id="KAB8075585.1"/>
    </source>
</evidence>
<dbReference type="PANTHER" id="PTHR21540">
    <property type="entry name" value="RING FINGER AND SWIM DOMAIN-CONTAINING PROTEIN 2"/>
    <property type="match status" value="1"/>
</dbReference>
<dbReference type="InterPro" id="IPR039903">
    <property type="entry name" value="Zswim2"/>
</dbReference>
<dbReference type="GO" id="GO:0008270">
    <property type="term" value="F:zinc ion binding"/>
    <property type="evidence" value="ECO:0007669"/>
    <property type="project" value="UniProtKB-KW"/>
</dbReference>
<dbReference type="OrthoDB" id="2122982at2759"/>
<keyword evidence="6" id="KW-1185">Reference proteome</keyword>
<dbReference type="Pfam" id="PF13639">
    <property type="entry name" value="zf-RING_2"/>
    <property type="match status" value="1"/>
</dbReference>
<evidence type="ECO:0000259" key="3">
    <source>
        <dbReference type="PROSITE" id="PS50089"/>
    </source>
</evidence>
<organism evidence="5 6">
    <name type="scientific">Aspergillus leporis</name>
    <dbReference type="NCBI Taxonomy" id="41062"/>
    <lineage>
        <taxon>Eukaryota</taxon>
        <taxon>Fungi</taxon>
        <taxon>Dikarya</taxon>
        <taxon>Ascomycota</taxon>
        <taxon>Pezizomycotina</taxon>
        <taxon>Eurotiomycetes</taxon>
        <taxon>Eurotiomycetidae</taxon>
        <taxon>Eurotiales</taxon>
        <taxon>Aspergillaceae</taxon>
        <taxon>Aspergillus</taxon>
        <taxon>Aspergillus subgen. Circumdati</taxon>
    </lineage>
</organism>
<keyword evidence="1" id="KW-0862">Zinc</keyword>
<protein>
    <recommendedName>
        <fullName evidence="7">RING finger domain protein</fullName>
    </recommendedName>
</protein>
<keyword evidence="1" id="KW-0479">Metal-binding</keyword>
<feature type="compositionally biased region" description="Polar residues" evidence="2">
    <location>
        <begin position="1"/>
        <end position="20"/>
    </location>
</feature>
<dbReference type="GO" id="GO:0061630">
    <property type="term" value="F:ubiquitin protein ligase activity"/>
    <property type="evidence" value="ECO:0007669"/>
    <property type="project" value="InterPro"/>
</dbReference>
<dbReference type="Gene3D" id="3.30.40.10">
    <property type="entry name" value="Zinc/RING finger domain, C3HC4 (zinc finger)"/>
    <property type="match status" value="1"/>
</dbReference>
<dbReference type="EMBL" id="ML732192">
    <property type="protein sequence ID" value="KAB8075585.1"/>
    <property type="molecule type" value="Genomic_DNA"/>
</dbReference>
<dbReference type="CDD" id="cd16494">
    <property type="entry name" value="RING-CH-C4HC3_ZSWM2"/>
    <property type="match status" value="1"/>
</dbReference>
<feature type="region of interest" description="Disordered" evidence="2">
    <location>
        <begin position="1"/>
        <end position="107"/>
    </location>
</feature>
<proteinExistence type="predicted"/>
<dbReference type="Proteomes" id="UP000326565">
    <property type="component" value="Unassembled WGS sequence"/>
</dbReference>
<feature type="domain" description="RING-type" evidence="3">
    <location>
        <begin position="236"/>
        <end position="284"/>
    </location>
</feature>
<dbReference type="PROSITE" id="PS50966">
    <property type="entry name" value="ZF_SWIM"/>
    <property type="match status" value="1"/>
</dbReference>
<accession>A0A5N5X685</accession>
<dbReference type="AlphaFoldDB" id="A0A5N5X685"/>
<dbReference type="InterPro" id="IPR001841">
    <property type="entry name" value="Znf_RING"/>
</dbReference>
<feature type="domain" description="SWIM-type" evidence="4">
    <location>
        <begin position="156"/>
        <end position="188"/>
    </location>
</feature>
<evidence type="ECO:0000256" key="1">
    <source>
        <dbReference type="PROSITE-ProRule" id="PRU00175"/>
    </source>
</evidence>
<gene>
    <name evidence="5" type="ORF">BDV29DRAFT_190091</name>
</gene>
<evidence type="ECO:0000259" key="4">
    <source>
        <dbReference type="PROSITE" id="PS50966"/>
    </source>
</evidence>
<feature type="compositionally biased region" description="Polar residues" evidence="2">
    <location>
        <begin position="59"/>
        <end position="80"/>
    </location>
</feature>
<dbReference type="InterPro" id="IPR007527">
    <property type="entry name" value="Znf_SWIM"/>
</dbReference>
<evidence type="ECO:0000256" key="2">
    <source>
        <dbReference type="SAM" id="MobiDB-lite"/>
    </source>
</evidence>